<protein>
    <submittedName>
        <fullName evidence="2">Ppid protein</fullName>
    </submittedName>
</protein>
<dbReference type="GO" id="GO:0005634">
    <property type="term" value="C:nucleus"/>
    <property type="evidence" value="ECO:0007669"/>
    <property type="project" value="TreeGrafter"/>
</dbReference>
<dbReference type="PANTHER" id="PTHR46035">
    <property type="entry name" value="TETRATRICOPEPTIDE REPEAT PROTEIN 4"/>
    <property type="match status" value="1"/>
</dbReference>
<dbReference type="OrthoDB" id="420195at2759"/>
<dbReference type="EMBL" id="CAJNJA010013330">
    <property type="protein sequence ID" value="CAE7318579.1"/>
    <property type="molecule type" value="Genomic_DNA"/>
</dbReference>
<evidence type="ECO:0000256" key="1">
    <source>
        <dbReference type="SAM" id="MobiDB-lite"/>
    </source>
</evidence>
<keyword evidence="3" id="KW-1185">Reference proteome</keyword>
<comment type="caution">
    <text evidence="2">The sequence shown here is derived from an EMBL/GenBank/DDBJ whole genome shotgun (WGS) entry which is preliminary data.</text>
</comment>
<organism evidence="2 3">
    <name type="scientific">Symbiodinium necroappetens</name>
    <dbReference type="NCBI Taxonomy" id="1628268"/>
    <lineage>
        <taxon>Eukaryota</taxon>
        <taxon>Sar</taxon>
        <taxon>Alveolata</taxon>
        <taxon>Dinophyceae</taxon>
        <taxon>Suessiales</taxon>
        <taxon>Symbiodiniaceae</taxon>
        <taxon>Symbiodinium</taxon>
    </lineage>
</organism>
<reference evidence="2" key="1">
    <citation type="submission" date="2021-02" db="EMBL/GenBank/DDBJ databases">
        <authorList>
            <person name="Dougan E. K."/>
            <person name="Rhodes N."/>
            <person name="Thang M."/>
            <person name="Chan C."/>
        </authorList>
    </citation>
    <scope>NUCLEOTIDE SEQUENCE</scope>
</reference>
<name>A0A812NQ72_9DINO</name>
<evidence type="ECO:0000313" key="2">
    <source>
        <dbReference type="EMBL" id="CAE7318579.1"/>
    </source>
</evidence>
<accession>A0A812NQ72</accession>
<dbReference type="SUPFAM" id="SSF48452">
    <property type="entry name" value="TPR-like"/>
    <property type="match status" value="1"/>
</dbReference>
<dbReference type="AlphaFoldDB" id="A0A812NQ72"/>
<dbReference type="GO" id="GO:0005829">
    <property type="term" value="C:cytosol"/>
    <property type="evidence" value="ECO:0007669"/>
    <property type="project" value="TreeGrafter"/>
</dbReference>
<feature type="region of interest" description="Disordered" evidence="1">
    <location>
        <begin position="168"/>
        <end position="193"/>
    </location>
</feature>
<sequence length="193" mass="20736">MASKDGSHSIQEACAHVTELKERGNRKLAAKDFEGALCIYAEALRDLDALLEPGRGDASSVKQLAAALHSNSAQALMKQKRWLEAIDRCHAALRYDPSHSKSSWRGASCAVEVGMHDVAIAFAENGLLQNPSCAELLDLRSRLGPLSDGDGYGAADYADGGSDDEIHPASWHLPACTREAKRMPLKPGKEKGD</sequence>
<dbReference type="InterPro" id="IPR011990">
    <property type="entry name" value="TPR-like_helical_dom_sf"/>
</dbReference>
<dbReference type="Proteomes" id="UP000601435">
    <property type="component" value="Unassembled WGS sequence"/>
</dbReference>
<dbReference type="GO" id="GO:0006457">
    <property type="term" value="P:protein folding"/>
    <property type="evidence" value="ECO:0007669"/>
    <property type="project" value="TreeGrafter"/>
</dbReference>
<feature type="compositionally biased region" description="Basic and acidic residues" evidence="1">
    <location>
        <begin position="178"/>
        <end position="193"/>
    </location>
</feature>
<evidence type="ECO:0000313" key="3">
    <source>
        <dbReference type="Proteomes" id="UP000601435"/>
    </source>
</evidence>
<dbReference type="GO" id="GO:0030544">
    <property type="term" value="F:Hsp70 protein binding"/>
    <property type="evidence" value="ECO:0007669"/>
    <property type="project" value="TreeGrafter"/>
</dbReference>
<gene>
    <name evidence="2" type="primary">Ppid</name>
    <name evidence="2" type="ORF">SNEC2469_LOCUS7972</name>
</gene>
<proteinExistence type="predicted"/>
<dbReference type="PANTHER" id="PTHR46035:SF1">
    <property type="entry name" value="TETRATRICOPEPTIDE REPEAT PROTEIN 4"/>
    <property type="match status" value="1"/>
</dbReference>
<dbReference type="Gene3D" id="1.25.40.10">
    <property type="entry name" value="Tetratricopeptide repeat domain"/>
    <property type="match status" value="1"/>
</dbReference>
<dbReference type="GO" id="GO:0051879">
    <property type="term" value="F:Hsp90 protein binding"/>
    <property type="evidence" value="ECO:0007669"/>
    <property type="project" value="TreeGrafter"/>
</dbReference>